<accession>A0A3D9CAG1</accession>
<dbReference type="Proteomes" id="UP000256686">
    <property type="component" value="Unassembled WGS sequence"/>
</dbReference>
<organism evidence="1 2">
    <name type="scientific">Chryseobacterium pennae</name>
    <dbReference type="NCBI Taxonomy" id="2258962"/>
    <lineage>
        <taxon>Bacteria</taxon>
        <taxon>Pseudomonadati</taxon>
        <taxon>Bacteroidota</taxon>
        <taxon>Flavobacteriia</taxon>
        <taxon>Flavobacteriales</taxon>
        <taxon>Weeksellaceae</taxon>
        <taxon>Chryseobacterium group</taxon>
        <taxon>Chryseobacterium</taxon>
    </lineage>
</organism>
<dbReference type="InterPro" id="IPR027375">
    <property type="entry name" value="DKNYY"/>
</dbReference>
<dbReference type="AlphaFoldDB" id="A0A3D9CAG1"/>
<keyword evidence="2" id="KW-1185">Reference proteome</keyword>
<evidence type="ECO:0008006" key="3">
    <source>
        <dbReference type="Google" id="ProtNLM"/>
    </source>
</evidence>
<comment type="caution">
    <text evidence="1">The sequence shown here is derived from an EMBL/GenBank/DDBJ whole genome shotgun (WGS) entry which is preliminary data.</text>
</comment>
<evidence type="ECO:0000313" key="2">
    <source>
        <dbReference type="Proteomes" id="UP000256686"/>
    </source>
</evidence>
<protein>
    <recommendedName>
        <fullName evidence="3">DKNYY family protein</fullName>
    </recommendedName>
</protein>
<reference evidence="2" key="1">
    <citation type="submission" date="2018-06" db="EMBL/GenBank/DDBJ databases">
        <authorList>
            <person name="Lum Nde A."/>
            <person name="Hugo C."/>
        </authorList>
    </citation>
    <scope>NUCLEOTIDE SEQUENCE [LARGE SCALE GENOMIC DNA]</scope>
    <source>
        <strain evidence="2">1_F178</strain>
    </source>
</reference>
<name>A0A3D9CAG1_9FLAO</name>
<sequence length="211" mass="25181">MFCYVFYKKITPMNFRTIFKLYLLFFFVACFEKKSKTEYSQPSTENILQKDNRKSEKYPAQYELQDSVQLTHIKNTFYRNEFGFLYEKTIAQREFKGVLKDAEYFNGSIPQEIDPESFQQIEDSWFAKDYGNVYYSRPTSGGRQITKIENVDVNTFKILDGNYRYAVDKSHFFYETEKIKDFIPLKTEQIKDGEGKVIELKMKNKKVNLEP</sequence>
<dbReference type="EMBL" id="QNVT01000006">
    <property type="protein sequence ID" value="REC62855.1"/>
    <property type="molecule type" value="Genomic_DNA"/>
</dbReference>
<evidence type="ECO:0000313" key="1">
    <source>
        <dbReference type="EMBL" id="REC62855.1"/>
    </source>
</evidence>
<dbReference type="Pfam" id="PF13644">
    <property type="entry name" value="DKNYY"/>
    <property type="match status" value="1"/>
</dbReference>
<gene>
    <name evidence="1" type="ORF">DRF65_08515</name>
</gene>
<proteinExistence type="predicted"/>